<dbReference type="OrthoDB" id="6289706at2"/>
<feature type="signal peptide" evidence="1">
    <location>
        <begin position="1"/>
        <end position="19"/>
    </location>
</feature>
<dbReference type="PROSITE" id="PS51257">
    <property type="entry name" value="PROKAR_LIPOPROTEIN"/>
    <property type="match status" value="1"/>
</dbReference>
<name>A0A1S1MSI0_9GAMM</name>
<evidence type="ECO:0008006" key="4">
    <source>
        <dbReference type="Google" id="ProtNLM"/>
    </source>
</evidence>
<dbReference type="RefSeq" id="WP_070986312.1">
    <property type="nucleotide sequence ID" value="NZ_MKJU01000028.1"/>
</dbReference>
<gene>
    <name evidence="2" type="ORF">BET10_16300</name>
</gene>
<feature type="chain" id="PRO_5010283817" description="DUF4402 domain-containing protein" evidence="1">
    <location>
        <begin position="20"/>
        <end position="167"/>
    </location>
</feature>
<reference evidence="2 3" key="1">
    <citation type="submission" date="2016-09" db="EMBL/GenBank/DDBJ databases">
        <title>Pseudoalteromonas amylolytica sp. nov., isolated from the surface seawater.</title>
        <authorList>
            <person name="Wu Y.-H."/>
            <person name="Cheng H."/>
            <person name="Jin X.-B."/>
            <person name="Wang C.-S."/>
            <person name="Xu X.-W."/>
        </authorList>
    </citation>
    <scope>NUCLEOTIDE SEQUENCE [LARGE SCALE GENOMIC DNA]</scope>
    <source>
        <strain evidence="2 3">JW1</strain>
    </source>
</reference>
<proteinExistence type="predicted"/>
<sequence length="167" mass="18280">MKKLLMTASLLTLSGLACAQEYTIDVNLQVEEIQLGYEETQLLKFPPLTVNRATDVGAICNAHYLQPNVITTPEQSLCFRATEGQSALFTLQGVPYADITWHASAPEQIVDGLSFVIHDSALRNGKLNNEGELVVNFLGQIRLTDKDAALQGAGAKQFTYDFVAAYQ</sequence>
<dbReference type="EMBL" id="MKJU01000028">
    <property type="protein sequence ID" value="OHU89685.1"/>
    <property type="molecule type" value="Genomic_DNA"/>
</dbReference>
<protein>
    <recommendedName>
        <fullName evidence="4">DUF4402 domain-containing protein</fullName>
    </recommendedName>
</protein>
<evidence type="ECO:0000256" key="1">
    <source>
        <dbReference type="SAM" id="SignalP"/>
    </source>
</evidence>
<evidence type="ECO:0000313" key="2">
    <source>
        <dbReference type="EMBL" id="OHU89685.1"/>
    </source>
</evidence>
<keyword evidence="1" id="KW-0732">Signal</keyword>
<keyword evidence="3" id="KW-1185">Reference proteome</keyword>
<comment type="caution">
    <text evidence="2">The sequence shown here is derived from an EMBL/GenBank/DDBJ whole genome shotgun (WGS) entry which is preliminary data.</text>
</comment>
<dbReference type="Proteomes" id="UP000179786">
    <property type="component" value="Unassembled WGS sequence"/>
</dbReference>
<evidence type="ECO:0000313" key="3">
    <source>
        <dbReference type="Proteomes" id="UP000179786"/>
    </source>
</evidence>
<dbReference type="STRING" id="1859457.BET10_16300"/>
<dbReference type="AlphaFoldDB" id="A0A1S1MSI0"/>
<accession>A0A1S1MSI0</accession>
<organism evidence="2 3">
    <name type="scientific">Pseudoalteromonas amylolytica</name>
    <dbReference type="NCBI Taxonomy" id="1859457"/>
    <lineage>
        <taxon>Bacteria</taxon>
        <taxon>Pseudomonadati</taxon>
        <taxon>Pseudomonadota</taxon>
        <taxon>Gammaproteobacteria</taxon>
        <taxon>Alteromonadales</taxon>
        <taxon>Pseudoalteromonadaceae</taxon>
        <taxon>Pseudoalteromonas</taxon>
    </lineage>
</organism>